<dbReference type="SUPFAM" id="SSF52540">
    <property type="entry name" value="P-loop containing nucleoside triphosphate hydrolases"/>
    <property type="match status" value="1"/>
</dbReference>
<feature type="region of interest" description="Disordered" evidence="1">
    <location>
        <begin position="391"/>
        <end position="466"/>
    </location>
</feature>
<dbReference type="Proteomes" id="UP001314170">
    <property type="component" value="Unassembled WGS sequence"/>
</dbReference>
<comment type="caution">
    <text evidence="3">The sequence shown here is derived from an EMBL/GenBank/DDBJ whole genome shotgun (WGS) entry which is preliminary data.</text>
</comment>
<dbReference type="InterPro" id="IPR044974">
    <property type="entry name" value="Disease_R_plants"/>
</dbReference>
<sequence length="595" mass="66745">MVLSEMIGVLSFLPFASYFSFKRATWSHDVFLSFSGKDARLKLCKRLYFALVTNDIKAYKDDENLEKGKYIDIELLKAIEESRFSIVIFSKNYASSKFCLEELVKMVRSTDVENQTGDYKQAFDDHEKNYSKKMVQSWRDALREVAGIAGWSARNYSEAELVMLVVKQILDKLNPTCPGTSKQLVPLCFNSFFIYQEWDDIQIVWICGIAGMGNTTFARAVYDAVVSEKCKVSSEFPLEWSTRILDPSSEINEIRKKLQHKKVLLIVDEVNKQEHLVDLAIKADLFGPGSRIIVSTTDPDESTQQINLINISFDRQMGRERKICLDVVLFLATSFSLKEMNVHAIRILGSLFNDGLLTKLAFKFLTQSFKVIKDDLLENPLSRRGIVLKARDDDDQSGGDESILEGNEKATKMEKGNINEKPHFKQIDDSTHTATTSIIHESSGRAKQFGSSSSDEKPGSKRVYNTNGAASKGIFVENDTENQIESGNLDVKPPAYQVKDESTSTGNGIKTKHKIAKDEAIQSENGNSDAKTYSQPGIDGLAGNAIMTKQIKQNEEAEAKGSGNLAEKLHSEGTNQISFSIYDRLVRFCCKCFLP</sequence>
<organism evidence="3 4">
    <name type="scientific">Dovyalis caffra</name>
    <dbReference type="NCBI Taxonomy" id="77055"/>
    <lineage>
        <taxon>Eukaryota</taxon>
        <taxon>Viridiplantae</taxon>
        <taxon>Streptophyta</taxon>
        <taxon>Embryophyta</taxon>
        <taxon>Tracheophyta</taxon>
        <taxon>Spermatophyta</taxon>
        <taxon>Magnoliopsida</taxon>
        <taxon>eudicotyledons</taxon>
        <taxon>Gunneridae</taxon>
        <taxon>Pentapetalae</taxon>
        <taxon>rosids</taxon>
        <taxon>fabids</taxon>
        <taxon>Malpighiales</taxon>
        <taxon>Salicaceae</taxon>
        <taxon>Flacourtieae</taxon>
        <taxon>Dovyalis</taxon>
    </lineage>
</organism>
<dbReference type="PROSITE" id="PS50104">
    <property type="entry name" value="TIR"/>
    <property type="match status" value="1"/>
</dbReference>
<dbReference type="InterPro" id="IPR000157">
    <property type="entry name" value="TIR_dom"/>
</dbReference>
<gene>
    <name evidence="3" type="ORF">DCAF_LOCUS5559</name>
</gene>
<dbReference type="AlphaFoldDB" id="A0AAV1R275"/>
<evidence type="ECO:0000313" key="3">
    <source>
        <dbReference type="EMBL" id="CAK7327841.1"/>
    </source>
</evidence>
<proteinExistence type="predicted"/>
<dbReference type="Pfam" id="PF01582">
    <property type="entry name" value="TIR"/>
    <property type="match status" value="1"/>
</dbReference>
<reference evidence="3 4" key="1">
    <citation type="submission" date="2024-01" db="EMBL/GenBank/DDBJ databases">
        <authorList>
            <person name="Waweru B."/>
        </authorList>
    </citation>
    <scope>NUCLEOTIDE SEQUENCE [LARGE SCALE GENOMIC DNA]</scope>
</reference>
<dbReference type="InterPro" id="IPR035897">
    <property type="entry name" value="Toll_tir_struct_dom_sf"/>
</dbReference>
<dbReference type="SMART" id="SM00255">
    <property type="entry name" value="TIR"/>
    <property type="match status" value="1"/>
</dbReference>
<dbReference type="PANTHER" id="PTHR11017:SF573">
    <property type="entry name" value="ADP-RIBOSYL CYCLASE_CYCLIC ADP-RIBOSE HYDROLASE"/>
    <property type="match status" value="1"/>
</dbReference>
<dbReference type="PANTHER" id="PTHR11017">
    <property type="entry name" value="LEUCINE-RICH REPEAT-CONTAINING PROTEIN"/>
    <property type="match status" value="1"/>
</dbReference>
<keyword evidence="4" id="KW-1185">Reference proteome</keyword>
<dbReference type="GO" id="GO:0006952">
    <property type="term" value="P:defense response"/>
    <property type="evidence" value="ECO:0007669"/>
    <property type="project" value="InterPro"/>
</dbReference>
<feature type="compositionally biased region" description="Basic and acidic residues" evidence="1">
    <location>
        <begin position="406"/>
        <end position="431"/>
    </location>
</feature>
<evidence type="ECO:0000256" key="1">
    <source>
        <dbReference type="SAM" id="MobiDB-lite"/>
    </source>
</evidence>
<dbReference type="Gene3D" id="3.40.50.10140">
    <property type="entry name" value="Toll/interleukin-1 receptor homology (TIR) domain"/>
    <property type="match status" value="1"/>
</dbReference>
<dbReference type="SUPFAM" id="SSF52200">
    <property type="entry name" value="Toll/Interleukin receptor TIR domain"/>
    <property type="match status" value="1"/>
</dbReference>
<accession>A0AAV1R275</accession>
<dbReference type="Gene3D" id="3.40.50.300">
    <property type="entry name" value="P-loop containing nucleotide triphosphate hydrolases"/>
    <property type="match status" value="1"/>
</dbReference>
<protein>
    <recommendedName>
        <fullName evidence="2">TIR domain-containing protein</fullName>
    </recommendedName>
</protein>
<evidence type="ECO:0000259" key="2">
    <source>
        <dbReference type="PROSITE" id="PS50104"/>
    </source>
</evidence>
<name>A0AAV1R275_9ROSI</name>
<dbReference type="EMBL" id="CAWUPB010000870">
    <property type="protein sequence ID" value="CAK7327841.1"/>
    <property type="molecule type" value="Genomic_DNA"/>
</dbReference>
<evidence type="ECO:0000313" key="4">
    <source>
        <dbReference type="Proteomes" id="UP001314170"/>
    </source>
</evidence>
<dbReference type="InterPro" id="IPR027417">
    <property type="entry name" value="P-loop_NTPase"/>
</dbReference>
<feature type="domain" description="TIR" evidence="2">
    <location>
        <begin position="26"/>
        <end position="173"/>
    </location>
</feature>
<dbReference type="GO" id="GO:0007165">
    <property type="term" value="P:signal transduction"/>
    <property type="evidence" value="ECO:0007669"/>
    <property type="project" value="InterPro"/>
</dbReference>